<gene>
    <name evidence="3" type="ORF">EK386_09975</name>
</gene>
<keyword evidence="1" id="KW-0677">Repeat</keyword>
<sequence>MAISGIFSKLFSNVKTIQKTIQFSKSGNFIQLKPKLYKESVRFEKNMVLAGDKHEETIIEGLLIIPKNVTVALHDLTISPTTQMYVEGDVVLQNCRFIGGRSDVLITVDNGKLNASNCEFEKAKDMGVSLINNSKAIFEQCTFKKNGKAHIFSESSQVCIEKSELFEAKHGFLLKNQSLLQSRNVHLHHQTSTQVVVDHSKYYDHESVIENGNGMGVHIIQKSEASLQATTIRENTEAQISGVASYLIVRNCNIENGKDVGISIQGQCEGQISNSNIINHKNSSVEVLKQSRLNIVKSSIGDGESHGVKISQESIVNLYEVDIQNHRASQVWLIEKAICSMKKCVIKKGYHVGLCVEHSSSCTIVESDITQNQNSAITVFKSEFTIFRSLVSHNVGNGILAMSNSTVDVDTCRFYNNEMPHIACKSDVKLFIVQCELFNGKSLFIVNDCEITAIDSQFYDSHNVQIEVCDKSTARFENCQVYNGHSYGMKILRNSSCYLIDCQLFRNELSQLVVNDSSLIIKNSEIFDGKRHALYVQNHSEVFIQDCFISKHVQHQIWVDYESTLDIKGVQLTEGALSDLYAQNRSNVYVSDSIIRNNKSRYNVQAVNFSNIEITNTVIENKCGDVYYSENNSFIKQLDC</sequence>
<dbReference type="SUPFAM" id="SSF51126">
    <property type="entry name" value="Pectin lyase-like"/>
    <property type="match status" value="3"/>
</dbReference>
<dbReference type="EMBL" id="RYYR01000011">
    <property type="protein sequence ID" value="RUL52169.1"/>
    <property type="molecule type" value="Genomic_DNA"/>
</dbReference>
<proteinExistence type="predicted"/>
<dbReference type="PANTHER" id="PTHR22990:SF15">
    <property type="entry name" value="F-BOX ONLY PROTEIN 10"/>
    <property type="match status" value="1"/>
</dbReference>
<dbReference type="Proteomes" id="UP000287910">
    <property type="component" value="Unassembled WGS sequence"/>
</dbReference>
<dbReference type="Gene3D" id="2.160.20.10">
    <property type="entry name" value="Single-stranded right-handed beta-helix, Pectin lyase-like"/>
    <property type="match status" value="2"/>
</dbReference>
<dbReference type="GO" id="GO:0006511">
    <property type="term" value="P:ubiquitin-dependent protein catabolic process"/>
    <property type="evidence" value="ECO:0007669"/>
    <property type="project" value="TreeGrafter"/>
</dbReference>
<dbReference type="SMART" id="SM00710">
    <property type="entry name" value="PbH1"/>
    <property type="match status" value="5"/>
</dbReference>
<dbReference type="InterPro" id="IPR006626">
    <property type="entry name" value="PbH1"/>
</dbReference>
<name>A0A432LBQ4_9BACI</name>
<evidence type="ECO:0000256" key="1">
    <source>
        <dbReference type="ARBA" id="ARBA00022737"/>
    </source>
</evidence>
<feature type="domain" description="Right handed beta helix" evidence="2">
    <location>
        <begin position="514"/>
        <end position="631"/>
    </location>
</feature>
<dbReference type="AlphaFoldDB" id="A0A432LBQ4"/>
<organism evidence="3 4">
    <name type="scientific">Lysinibacillus antri</name>
    <dbReference type="NCBI Taxonomy" id="2498145"/>
    <lineage>
        <taxon>Bacteria</taxon>
        <taxon>Bacillati</taxon>
        <taxon>Bacillota</taxon>
        <taxon>Bacilli</taxon>
        <taxon>Bacillales</taxon>
        <taxon>Bacillaceae</taxon>
        <taxon>Lysinibacillus</taxon>
    </lineage>
</organism>
<dbReference type="InterPro" id="IPR011050">
    <property type="entry name" value="Pectin_lyase_fold/virulence"/>
</dbReference>
<dbReference type="RefSeq" id="WP_126659017.1">
    <property type="nucleotide sequence ID" value="NZ_RYYR01000011.1"/>
</dbReference>
<evidence type="ECO:0000313" key="3">
    <source>
        <dbReference type="EMBL" id="RUL52169.1"/>
    </source>
</evidence>
<keyword evidence="4" id="KW-1185">Reference proteome</keyword>
<evidence type="ECO:0000313" key="4">
    <source>
        <dbReference type="Proteomes" id="UP000287910"/>
    </source>
</evidence>
<dbReference type="PANTHER" id="PTHR22990">
    <property type="entry name" value="F-BOX ONLY PROTEIN"/>
    <property type="match status" value="1"/>
</dbReference>
<dbReference type="InterPro" id="IPR039448">
    <property type="entry name" value="Beta_helix"/>
</dbReference>
<reference evidence="3 4" key="1">
    <citation type="submission" date="2018-12" db="EMBL/GenBank/DDBJ databases">
        <title>Lysinibacillus antri sp. nov., isolated from a cave soil.</title>
        <authorList>
            <person name="Narsing Rao M.P."/>
            <person name="Zhang H."/>
            <person name="Dong Z.-Y."/>
            <person name="Niu X.-K."/>
            <person name="Zhang K."/>
            <person name="Fang B.-Z."/>
            <person name="Kang Y.-Q."/>
            <person name="Xiao M."/>
            <person name="Li W.-J."/>
        </authorList>
    </citation>
    <scope>NUCLEOTIDE SEQUENCE [LARGE SCALE GENOMIC DNA]</scope>
    <source>
        <strain evidence="3 4">SYSU K30002</strain>
    </source>
</reference>
<protein>
    <recommendedName>
        <fullName evidence="2">Right handed beta helix domain-containing protein</fullName>
    </recommendedName>
</protein>
<feature type="domain" description="Right handed beta helix" evidence="2">
    <location>
        <begin position="247"/>
        <end position="383"/>
    </location>
</feature>
<dbReference type="Pfam" id="PF13229">
    <property type="entry name" value="Beta_helix"/>
    <property type="match status" value="3"/>
</dbReference>
<accession>A0A432LBQ4</accession>
<evidence type="ECO:0000259" key="2">
    <source>
        <dbReference type="Pfam" id="PF13229"/>
    </source>
</evidence>
<dbReference type="InterPro" id="IPR051550">
    <property type="entry name" value="SCF-Subunits/Alg-Epimerases"/>
</dbReference>
<comment type="caution">
    <text evidence="3">The sequence shown here is derived from an EMBL/GenBank/DDBJ whole genome shotgun (WGS) entry which is preliminary data.</text>
</comment>
<feature type="domain" description="Right handed beta helix" evidence="2">
    <location>
        <begin position="85"/>
        <end position="176"/>
    </location>
</feature>
<dbReference type="InterPro" id="IPR012334">
    <property type="entry name" value="Pectin_lyas_fold"/>
</dbReference>